<dbReference type="EMBL" id="ACDX02000002">
    <property type="protein sequence ID" value="EFC89527.1"/>
    <property type="molecule type" value="Genomic_DNA"/>
</dbReference>
<reference evidence="1 2" key="1">
    <citation type="submission" date="2009-10" db="EMBL/GenBank/DDBJ databases">
        <authorList>
            <person name="Weinstock G."/>
            <person name="Sodergren E."/>
            <person name="Clifton S."/>
            <person name="Fulton L."/>
            <person name="Fulton B."/>
            <person name="Courtney L."/>
            <person name="Fronick C."/>
            <person name="Harrison M."/>
            <person name="Strong C."/>
            <person name="Farmer C."/>
            <person name="Delahaunty K."/>
            <person name="Markovic C."/>
            <person name="Hall O."/>
            <person name="Minx P."/>
            <person name="Tomlinson C."/>
            <person name="Mitreva M."/>
            <person name="Nelson J."/>
            <person name="Hou S."/>
            <person name="Wollam A."/>
            <person name="Pepin K.H."/>
            <person name="Johnson M."/>
            <person name="Bhonagiri V."/>
            <person name="Nash W.E."/>
            <person name="Warren W."/>
            <person name="Chinwalla A."/>
            <person name="Mardis E.R."/>
            <person name="Wilson R.K."/>
        </authorList>
    </citation>
    <scope>NUCLEOTIDE SEQUENCE [LARGE SCALE GENOMIC DNA]</scope>
    <source>
        <strain evidence="2">ATCC 25996 / DSM 4631 / NCTC 10774 / M26</strain>
    </source>
</reference>
<sequence length="58" mass="6523">MIKHAACISLKRSSENTLSDDLSYFKFKYSGLNLNQYGVASPCRTILWGTVSFCTNNK</sequence>
<name>D2ZTK7_NEIM2</name>
<evidence type="ECO:0000313" key="1">
    <source>
        <dbReference type="EMBL" id="EFC89527.1"/>
    </source>
</evidence>
<organism evidence="1 2">
    <name type="scientific">Neisseria mucosa (strain ATCC 25996 / DSM 4631 / NCTC 10774 / M26)</name>
    <dbReference type="NCBI Taxonomy" id="546266"/>
    <lineage>
        <taxon>Bacteria</taxon>
        <taxon>Pseudomonadati</taxon>
        <taxon>Pseudomonadota</taxon>
        <taxon>Betaproteobacteria</taxon>
        <taxon>Neisseriales</taxon>
        <taxon>Neisseriaceae</taxon>
        <taxon>Neisseria</taxon>
    </lineage>
</organism>
<dbReference type="STRING" id="546266.NEIMUCOT_03943"/>
<accession>D2ZTK7</accession>
<dbReference type="AlphaFoldDB" id="D2ZTK7"/>
<gene>
    <name evidence="1" type="ORF">NEIMUCOT_03943</name>
</gene>
<proteinExistence type="predicted"/>
<dbReference type="Proteomes" id="UP000003344">
    <property type="component" value="Unassembled WGS sequence"/>
</dbReference>
<protein>
    <submittedName>
        <fullName evidence="1">Uncharacterized protein</fullName>
    </submittedName>
</protein>
<evidence type="ECO:0000313" key="2">
    <source>
        <dbReference type="Proteomes" id="UP000003344"/>
    </source>
</evidence>
<comment type="caution">
    <text evidence="1">The sequence shown here is derived from an EMBL/GenBank/DDBJ whole genome shotgun (WGS) entry which is preliminary data.</text>
</comment>